<dbReference type="Pfam" id="PF00075">
    <property type="entry name" value="RNase_H"/>
    <property type="match status" value="1"/>
</dbReference>
<protein>
    <submittedName>
        <fullName evidence="3">Reverse transcriptase-like protein</fullName>
    </submittedName>
</protein>
<name>A0AAV4D2P5_9GAST</name>
<keyword evidence="3" id="KW-0548">Nucleotidyltransferase</keyword>
<reference evidence="3 4" key="1">
    <citation type="journal article" date="2021" name="Elife">
        <title>Chloroplast acquisition without the gene transfer in kleptoplastic sea slugs, Plakobranchus ocellatus.</title>
        <authorList>
            <person name="Maeda T."/>
            <person name="Takahashi S."/>
            <person name="Yoshida T."/>
            <person name="Shimamura S."/>
            <person name="Takaki Y."/>
            <person name="Nagai Y."/>
            <person name="Toyoda A."/>
            <person name="Suzuki Y."/>
            <person name="Arimoto A."/>
            <person name="Ishii H."/>
            <person name="Satoh N."/>
            <person name="Nishiyama T."/>
            <person name="Hasebe M."/>
            <person name="Maruyama T."/>
            <person name="Minagawa J."/>
            <person name="Obokata J."/>
            <person name="Shigenobu S."/>
        </authorList>
    </citation>
    <scope>NUCLEOTIDE SEQUENCE [LARGE SCALE GENOMIC DNA]</scope>
</reference>
<evidence type="ECO:0000259" key="1">
    <source>
        <dbReference type="PROSITE" id="PS50878"/>
    </source>
</evidence>
<comment type="caution">
    <text evidence="3">The sequence shown here is derived from an EMBL/GenBank/DDBJ whole genome shotgun (WGS) entry which is preliminary data.</text>
</comment>
<proteinExistence type="predicted"/>
<dbReference type="PROSITE" id="PS50878">
    <property type="entry name" value="RT_POL"/>
    <property type="match status" value="1"/>
</dbReference>
<organism evidence="3 4">
    <name type="scientific">Plakobranchus ocellatus</name>
    <dbReference type="NCBI Taxonomy" id="259542"/>
    <lineage>
        <taxon>Eukaryota</taxon>
        <taxon>Metazoa</taxon>
        <taxon>Spiralia</taxon>
        <taxon>Lophotrochozoa</taxon>
        <taxon>Mollusca</taxon>
        <taxon>Gastropoda</taxon>
        <taxon>Heterobranchia</taxon>
        <taxon>Euthyneura</taxon>
        <taxon>Panpulmonata</taxon>
        <taxon>Sacoglossa</taxon>
        <taxon>Placobranchoidea</taxon>
        <taxon>Plakobranchidae</taxon>
        <taxon>Plakobranchus</taxon>
    </lineage>
</organism>
<dbReference type="AlphaFoldDB" id="A0AAV4D2P5"/>
<accession>A0AAV4D2P5</accession>
<dbReference type="CDD" id="cd09276">
    <property type="entry name" value="Rnase_HI_RT_non_LTR"/>
    <property type="match status" value="1"/>
</dbReference>
<feature type="domain" description="RNase H type-1" evidence="2">
    <location>
        <begin position="416"/>
        <end position="554"/>
    </location>
</feature>
<dbReference type="GO" id="GO:0004523">
    <property type="term" value="F:RNA-DNA hybrid ribonuclease activity"/>
    <property type="evidence" value="ECO:0007669"/>
    <property type="project" value="InterPro"/>
</dbReference>
<evidence type="ECO:0000259" key="2">
    <source>
        <dbReference type="PROSITE" id="PS50879"/>
    </source>
</evidence>
<keyword evidence="3" id="KW-0808">Transferase</keyword>
<dbReference type="Pfam" id="PF00078">
    <property type="entry name" value="RVT_1"/>
    <property type="match status" value="1"/>
</dbReference>
<dbReference type="InterPro" id="IPR002156">
    <property type="entry name" value="RNaseH_domain"/>
</dbReference>
<dbReference type="SUPFAM" id="SSF56672">
    <property type="entry name" value="DNA/RNA polymerases"/>
    <property type="match status" value="1"/>
</dbReference>
<dbReference type="Proteomes" id="UP000735302">
    <property type="component" value="Unassembled WGS sequence"/>
</dbReference>
<dbReference type="InterPro" id="IPR012337">
    <property type="entry name" value="RNaseH-like_sf"/>
</dbReference>
<dbReference type="Gene3D" id="3.30.420.10">
    <property type="entry name" value="Ribonuclease H-like superfamily/Ribonuclease H"/>
    <property type="match status" value="1"/>
</dbReference>
<evidence type="ECO:0000313" key="3">
    <source>
        <dbReference type="EMBL" id="GFO38250.1"/>
    </source>
</evidence>
<dbReference type="GO" id="GO:0003676">
    <property type="term" value="F:nucleic acid binding"/>
    <property type="evidence" value="ECO:0007669"/>
    <property type="project" value="InterPro"/>
</dbReference>
<dbReference type="InterPro" id="IPR000477">
    <property type="entry name" value="RT_dom"/>
</dbReference>
<dbReference type="PANTHER" id="PTHR36688:SF1">
    <property type="entry name" value="ENDONUCLEASE_EXONUCLEASE_PHOSPHATASE DOMAIN-CONTAINING PROTEIN"/>
    <property type="match status" value="1"/>
</dbReference>
<keyword evidence="4" id="KW-1185">Reference proteome</keyword>
<dbReference type="InterPro" id="IPR043502">
    <property type="entry name" value="DNA/RNA_pol_sf"/>
</dbReference>
<dbReference type="PANTHER" id="PTHR36688">
    <property type="entry name" value="ENDO/EXONUCLEASE/PHOSPHATASE DOMAIN-CONTAINING PROTEIN"/>
    <property type="match status" value="1"/>
</dbReference>
<dbReference type="InterPro" id="IPR036397">
    <property type="entry name" value="RNaseH_sf"/>
</dbReference>
<sequence>MFAEYGPTIPSMYENWKDMMEAEFYVFLGLIMYHGLNPTPGIRRAWSNKSLYHGDMSKGFRSHKRYRQVEAESRNRTFRIWKGTLSRTRPLADGLPQGNALSCTLFLIFMNKIGNAVHTPNRLSYADDLVLWQQDTDIDKATEAINRDFASLKCFCERWKMRINTGKTAFTIFSLSNPVLKSVLDIRIGSDSLQRDDLPRYLGVSLDPRLCLRRHIEEVTNSVRERTRILQKLAGTNWGATPQSLRTIYISFIRPVLEYANPVLNLASQTSLEKLDRVQNAALRLILGALRSTPIAILKLATGCEPLGLRRGEQTAYAQERYLQTGEGAPLNTMVQDFATQQRRIKKASVLSVAHDLSKIYSMPTDRAPLPVPTCPPETAPAPPVTSLYIGPIGRKDETCPLAMRALALETIASFGRQCAIAYTDGFSTRGTGNGGYGIYFLWPDGSTTQKCGPVGERTCSYECELTAVTECLKVVIEKQRQGAALPGVVILTDCRALVQALGGSRSENVGEAVLLADHLLKTEGVQTTVQWIPSHIGILGNEIADRLANEGKKMPQPQKPLTLADARSVLQHGTAKLWSAAQLTDDERIPRFYEACKARGLLQNLPRSDAVQIFRARAKHTLLMAD</sequence>
<dbReference type="GO" id="GO:0003964">
    <property type="term" value="F:RNA-directed DNA polymerase activity"/>
    <property type="evidence" value="ECO:0007669"/>
    <property type="project" value="UniProtKB-KW"/>
</dbReference>
<feature type="domain" description="Reverse transcriptase" evidence="1">
    <location>
        <begin position="1"/>
        <end position="206"/>
    </location>
</feature>
<gene>
    <name evidence="3" type="ORF">PoB_006475500</name>
</gene>
<dbReference type="SUPFAM" id="SSF53098">
    <property type="entry name" value="Ribonuclease H-like"/>
    <property type="match status" value="1"/>
</dbReference>
<dbReference type="PROSITE" id="PS50879">
    <property type="entry name" value="RNASE_H_1"/>
    <property type="match status" value="1"/>
</dbReference>
<keyword evidence="3" id="KW-0695">RNA-directed DNA polymerase</keyword>
<dbReference type="InterPro" id="IPR052560">
    <property type="entry name" value="RdDP_mobile_element"/>
</dbReference>
<evidence type="ECO:0000313" key="4">
    <source>
        <dbReference type="Proteomes" id="UP000735302"/>
    </source>
</evidence>
<dbReference type="EMBL" id="BLXT01007309">
    <property type="protein sequence ID" value="GFO38250.1"/>
    <property type="molecule type" value="Genomic_DNA"/>
</dbReference>